<dbReference type="Proteomes" id="UP001230649">
    <property type="component" value="Unassembled WGS sequence"/>
</dbReference>
<gene>
    <name evidence="1" type="ORF">QFC20_005610</name>
</gene>
<proteinExistence type="predicted"/>
<keyword evidence="2" id="KW-1185">Reference proteome</keyword>
<sequence>MNKHIINSPREIVSQSLLGLAQTNPSLHLDPEYRVIALRSVPKNKVSLISGGGSGHEPAHAGMVGEGLLSASAAGNVFASPNVGQVRRALDLVASEKGTLIVLMRYTGDVLLFGLAKEQHAISNPTQPVELVMIGDDVAVPRTQGKLVGRRGLAGTILAYKCAAAAAGEGADVGECRDVAGAVGGMLGTIGAGLSHCHVPGTATQENYLQADEVEIGMGIHNESGIKKQKLPSARQLISEMLSYITNTSDSERAFLPFKHDGQDRVVLMVNNLGGISELEMGLVAQEALSVLREQGIEAVRANVGSFMTSCNLPGFSLTLLLLPRQEDQPKYSAERILELLDAPASAPGWKPLKSVVKETEAYVKNPGKVEAIRNSGKKVPFPSFETFQSAVKSACENVIRAEPEITQFDTIAGDGDCGLTLKAGAEEILQAIKDKELDSGDCINSVLSIAQATPVDAVYMEQIGRTMDGTSGALYNIWSNALAAALKNAETANASTWAQALDHALATLYQYTAARSPSRTLIDPLSAFTDHFTASQGQDFSGAVKAAVNAADRTRDIEAKAGRAAYVGQQALKEANVPDPGAWGVVKILEGIQQALDDRK</sequence>
<dbReference type="EMBL" id="JASBWS010000080">
    <property type="protein sequence ID" value="KAJ9099732.1"/>
    <property type="molecule type" value="Genomic_DNA"/>
</dbReference>
<organism evidence="1 2">
    <name type="scientific">Naganishia adeliensis</name>
    <dbReference type="NCBI Taxonomy" id="92952"/>
    <lineage>
        <taxon>Eukaryota</taxon>
        <taxon>Fungi</taxon>
        <taxon>Dikarya</taxon>
        <taxon>Basidiomycota</taxon>
        <taxon>Agaricomycotina</taxon>
        <taxon>Tremellomycetes</taxon>
        <taxon>Filobasidiales</taxon>
        <taxon>Filobasidiaceae</taxon>
        <taxon>Naganishia</taxon>
    </lineage>
</organism>
<reference evidence="1" key="1">
    <citation type="submission" date="2023-04" db="EMBL/GenBank/DDBJ databases">
        <title>Draft Genome sequencing of Naganishia species isolated from polar environments using Oxford Nanopore Technology.</title>
        <authorList>
            <person name="Leo P."/>
            <person name="Venkateswaran K."/>
        </authorList>
    </citation>
    <scope>NUCLEOTIDE SEQUENCE</scope>
    <source>
        <strain evidence="1">MNA-CCFEE 5262</strain>
    </source>
</reference>
<comment type="caution">
    <text evidence="1">The sequence shown here is derived from an EMBL/GenBank/DDBJ whole genome shotgun (WGS) entry which is preliminary data.</text>
</comment>
<name>A0ACC2VLD7_9TREE</name>
<evidence type="ECO:0000313" key="2">
    <source>
        <dbReference type="Proteomes" id="UP001230649"/>
    </source>
</evidence>
<evidence type="ECO:0000313" key="1">
    <source>
        <dbReference type="EMBL" id="KAJ9099732.1"/>
    </source>
</evidence>
<accession>A0ACC2VLD7</accession>
<protein>
    <submittedName>
        <fullName evidence="1">Uncharacterized protein</fullName>
    </submittedName>
</protein>